<dbReference type="OrthoDB" id="6637496at2"/>
<dbReference type="InterPro" id="IPR013097">
    <property type="entry name" value="Dabb"/>
</dbReference>
<dbReference type="Gene3D" id="3.30.70.100">
    <property type="match status" value="1"/>
</dbReference>
<protein>
    <submittedName>
        <fullName evidence="2">Dabb family protein</fullName>
    </submittedName>
</protein>
<organism evidence="2 3">
    <name type="scientific">Microbacterium mitrae</name>
    <dbReference type="NCBI Taxonomy" id="664640"/>
    <lineage>
        <taxon>Bacteria</taxon>
        <taxon>Bacillati</taxon>
        <taxon>Actinomycetota</taxon>
        <taxon>Actinomycetes</taxon>
        <taxon>Micrococcales</taxon>
        <taxon>Microbacteriaceae</taxon>
        <taxon>Microbacterium</taxon>
    </lineage>
</organism>
<sequence length="101" mass="10800">MTVRHVVAWRLAATDEAERAAHANEIVSRLSALVGVVPSILSLTAGAEALYVGTNWDVVLIADFADQEGLEAYQVHPAHKEAGTFIRSVVADRVAVDIHVA</sequence>
<keyword evidence="3" id="KW-1185">Reference proteome</keyword>
<name>A0A5C8HTH1_9MICO</name>
<proteinExistence type="predicted"/>
<dbReference type="Proteomes" id="UP000321196">
    <property type="component" value="Unassembled WGS sequence"/>
</dbReference>
<dbReference type="RefSeq" id="WP_147825188.1">
    <property type="nucleotide sequence ID" value="NZ_BAAARG010000001.1"/>
</dbReference>
<dbReference type="PANTHER" id="PTHR37832">
    <property type="entry name" value="BLL2683 PROTEIN"/>
    <property type="match status" value="1"/>
</dbReference>
<evidence type="ECO:0000313" key="3">
    <source>
        <dbReference type="Proteomes" id="UP000321196"/>
    </source>
</evidence>
<dbReference type="InterPro" id="IPR011008">
    <property type="entry name" value="Dimeric_a/b-barrel"/>
</dbReference>
<dbReference type="EMBL" id="VRSW01000001">
    <property type="protein sequence ID" value="TXK06383.1"/>
    <property type="molecule type" value="Genomic_DNA"/>
</dbReference>
<gene>
    <name evidence="2" type="ORF">FVP60_05350</name>
</gene>
<evidence type="ECO:0000259" key="1">
    <source>
        <dbReference type="PROSITE" id="PS51502"/>
    </source>
</evidence>
<dbReference type="SUPFAM" id="SSF54909">
    <property type="entry name" value="Dimeric alpha+beta barrel"/>
    <property type="match status" value="1"/>
</dbReference>
<evidence type="ECO:0000313" key="2">
    <source>
        <dbReference type="EMBL" id="TXK06383.1"/>
    </source>
</evidence>
<dbReference type="SMART" id="SM00886">
    <property type="entry name" value="Dabb"/>
    <property type="match status" value="1"/>
</dbReference>
<reference evidence="2 3" key="1">
    <citation type="submission" date="2019-08" db="EMBL/GenBank/DDBJ databases">
        <authorList>
            <person name="Dong K."/>
        </authorList>
    </citation>
    <scope>NUCLEOTIDE SEQUENCE [LARGE SCALE GENOMIC DNA]</scope>
    <source>
        <strain evidence="2 3">M4-8</strain>
    </source>
</reference>
<accession>A0A5C8HTH1</accession>
<dbReference type="AlphaFoldDB" id="A0A5C8HTH1"/>
<dbReference type="Pfam" id="PF07876">
    <property type="entry name" value="Dabb"/>
    <property type="match status" value="1"/>
</dbReference>
<dbReference type="PANTHER" id="PTHR37832:SF1">
    <property type="entry name" value="STRESS-RESPONSE A_B BARREL DOMAIN-CONTAINING PROTEIN"/>
    <property type="match status" value="1"/>
</dbReference>
<dbReference type="PROSITE" id="PS51502">
    <property type="entry name" value="S_R_A_B_BARREL"/>
    <property type="match status" value="1"/>
</dbReference>
<feature type="domain" description="Stress-response A/B barrel" evidence="1">
    <location>
        <begin position="3"/>
        <end position="98"/>
    </location>
</feature>
<comment type="caution">
    <text evidence="2">The sequence shown here is derived from an EMBL/GenBank/DDBJ whole genome shotgun (WGS) entry which is preliminary data.</text>
</comment>